<dbReference type="AlphaFoldDB" id="A0A143P880"/>
<dbReference type="Proteomes" id="UP000293854">
    <property type="component" value="Unassembled WGS sequence"/>
</dbReference>
<dbReference type="InterPro" id="IPR005500">
    <property type="entry name" value="DUF309"/>
</dbReference>
<accession>A0A143P880</accession>
<dbReference type="Proteomes" id="UP000595942">
    <property type="component" value="Chromosome"/>
</dbReference>
<name>A0A143P880_9STAP</name>
<dbReference type="PANTHER" id="PTHR34796:SF1">
    <property type="entry name" value="EXPRESSED PROTEIN"/>
    <property type="match status" value="1"/>
</dbReference>
<reference evidence="2 3" key="1">
    <citation type="submission" date="2018-11" db="EMBL/GenBank/DDBJ databases">
        <title>Genomic profiling of Staphylococcus species from a Poultry farm system in KwaZulu-Natal, South Africa.</title>
        <authorList>
            <person name="Amoako D.G."/>
            <person name="Somboro A.M."/>
            <person name="Abia A.L.K."/>
            <person name="Bester L.A."/>
            <person name="Essack S.Y."/>
        </authorList>
    </citation>
    <scope>NUCLEOTIDE SEQUENCE [LARGE SCALE GENOMIC DNA]</scope>
    <source>
        <strain evidence="2 3">SA11</strain>
    </source>
</reference>
<dbReference type="InterPro" id="IPR023203">
    <property type="entry name" value="TTHA0068_sf"/>
</dbReference>
<evidence type="ECO:0000313" key="1">
    <source>
        <dbReference type="EMBL" id="QQS83467.1"/>
    </source>
</evidence>
<proteinExistence type="predicted"/>
<evidence type="ECO:0000313" key="4">
    <source>
        <dbReference type="Proteomes" id="UP000595942"/>
    </source>
</evidence>
<sequence length="167" mass="19649">MNEALLSFYYQFHAQQHYFLCHDILEEAWKEQPDFTKEDAVVSLILCATGCYHFRRGNCKGAATLFKRASRVANHNLSNLEQLGLKKHKYIELLAQLEKQAAQNNTFQVVELPLLKSTKNRLKSKYPDYQLMTKINDSPYIYDHHLLRDRHAVELARNEALKRRKLK</sequence>
<gene>
    <name evidence="2" type="ORF">EIG99_00595</name>
    <name evidence="1" type="ORF">I6J05_03860</name>
</gene>
<dbReference type="Gene3D" id="1.10.3450.10">
    <property type="entry name" value="TTHA0068-like"/>
    <property type="match status" value="1"/>
</dbReference>
<evidence type="ECO:0000313" key="2">
    <source>
        <dbReference type="EMBL" id="RZI04716.1"/>
    </source>
</evidence>
<reference evidence="1 4" key="2">
    <citation type="submission" date="2021-01" db="EMBL/GenBank/DDBJ databases">
        <title>FDA dAtabase for Regulatory Grade micrObial Sequences (FDA-ARGOS): Supporting development and validation of Infectious Disease Dx tests.</title>
        <authorList>
            <person name="Sproer C."/>
            <person name="Gronow S."/>
            <person name="Severitt S."/>
            <person name="Schroder I."/>
            <person name="Tallon L."/>
            <person name="Sadzewicz L."/>
            <person name="Zhao X."/>
            <person name="Boylan J."/>
            <person name="Ott S."/>
            <person name="Bowen H."/>
            <person name="Vavikolanu K."/>
            <person name="Mehta A."/>
            <person name="Aluvathingal J."/>
            <person name="Nadendla S."/>
            <person name="Lowell S."/>
            <person name="Myers T."/>
            <person name="Yan Y."/>
            <person name="Sichtig H."/>
        </authorList>
    </citation>
    <scope>NUCLEOTIDE SEQUENCE [LARGE SCALE GENOMIC DNA]</scope>
    <source>
        <strain evidence="1 4">FDAARGOS_1148</strain>
    </source>
</reference>
<dbReference type="SUPFAM" id="SSF140663">
    <property type="entry name" value="TTHA0068-like"/>
    <property type="match status" value="1"/>
</dbReference>
<protein>
    <submittedName>
        <fullName evidence="2">DUF309 domain-containing protein</fullName>
    </submittedName>
</protein>
<dbReference type="KEGG" id="scv:A4G25_01855"/>
<dbReference type="PANTHER" id="PTHR34796">
    <property type="entry name" value="EXPRESSED PROTEIN"/>
    <property type="match status" value="1"/>
</dbReference>
<dbReference type="EMBL" id="CP068073">
    <property type="protein sequence ID" value="QQS83467.1"/>
    <property type="molecule type" value="Genomic_DNA"/>
</dbReference>
<dbReference type="OrthoDB" id="165483at2"/>
<dbReference type="EMBL" id="RQTE01000013">
    <property type="protein sequence ID" value="RZI04716.1"/>
    <property type="molecule type" value="Genomic_DNA"/>
</dbReference>
<keyword evidence="4" id="KW-1185">Reference proteome</keyword>
<evidence type="ECO:0000313" key="3">
    <source>
        <dbReference type="Proteomes" id="UP000293854"/>
    </source>
</evidence>
<dbReference type="Pfam" id="PF03745">
    <property type="entry name" value="DUF309"/>
    <property type="match status" value="1"/>
</dbReference>
<organism evidence="2 3">
    <name type="scientific">Staphylococcus condimenti</name>
    <dbReference type="NCBI Taxonomy" id="70255"/>
    <lineage>
        <taxon>Bacteria</taxon>
        <taxon>Bacillati</taxon>
        <taxon>Bacillota</taxon>
        <taxon>Bacilli</taxon>
        <taxon>Bacillales</taxon>
        <taxon>Staphylococcaceae</taxon>
        <taxon>Staphylococcus</taxon>
    </lineage>
</organism>